<evidence type="ECO:0000313" key="2">
    <source>
        <dbReference type="Proteomes" id="UP000053232"/>
    </source>
</evidence>
<accession>A0A073HXH0</accession>
<proteinExistence type="predicted"/>
<dbReference type="EMBL" id="ARYC01005847">
    <property type="protein sequence ID" value="KEJ82713.1"/>
    <property type="molecule type" value="Genomic_DNA"/>
</dbReference>
<dbReference type="AlphaFoldDB" id="A0A073HXH0"/>
<name>A0A073HXH0_9SPIT</name>
<reference evidence="2" key="1">
    <citation type="journal article" date="2014" name="Cell">
        <title>The Architecture of a Scrambled Genome Reveals Massive Levels of Genomic Rearrangement during Development.</title>
        <authorList>
            <person name="Chen X."/>
            <person name="Bracht J.R."/>
            <person name="Goldman A.D."/>
            <person name="Dolzhenko E."/>
            <person name="Clay D.M."/>
            <person name="Swart E.C."/>
            <person name="Perlman D.H."/>
            <person name="Doak T.G."/>
            <person name="Stuart A."/>
            <person name="Amemiya C.T."/>
            <person name="Sebra R.P."/>
            <person name="Landweber L.F."/>
        </authorList>
    </citation>
    <scope>NUCLEOTIDE SEQUENCE [LARGE SCALE GENOMIC DNA]</scope>
    <source>
        <strain evidence="2">JRB310</strain>
    </source>
</reference>
<organism evidence="1 2">
    <name type="scientific">Oxytricha trifallax</name>
    <dbReference type="NCBI Taxonomy" id="1172189"/>
    <lineage>
        <taxon>Eukaryota</taxon>
        <taxon>Sar</taxon>
        <taxon>Alveolata</taxon>
        <taxon>Ciliophora</taxon>
        <taxon>Intramacronucleata</taxon>
        <taxon>Spirotrichea</taxon>
        <taxon>Stichotrichia</taxon>
        <taxon>Sporadotrichida</taxon>
        <taxon>Oxytrichidae</taxon>
        <taxon>Oxytrichinae</taxon>
        <taxon>Oxytricha</taxon>
    </lineage>
</organism>
<gene>
    <name evidence="1" type="ORF">OXYTRIMIC_326</name>
</gene>
<evidence type="ECO:0008006" key="3">
    <source>
        <dbReference type="Google" id="ProtNLM"/>
    </source>
</evidence>
<protein>
    <recommendedName>
        <fullName evidence="3">Endonuclease/exonuclease/phosphatase domain-containing protein</fullName>
    </recommendedName>
</protein>
<sequence>MGDFNFRIKELGKILNKEGLRESIPEGVVTHSRGNQFDQIFLNVQTLSCEKNLLKQTYHKFIQVKLKIKYKNDYYRQADKERTISISDIKKQCWKTLIEEGRVLTLEDLDTPIQQCFMDKTGRQTRGKIQYQRPLEWFVKAMEIKQTMRSMTQRQNEERQQWTQNNAWTGKIQKGFTTW</sequence>
<keyword evidence="2" id="KW-1185">Reference proteome</keyword>
<comment type="caution">
    <text evidence="1">The sequence shown here is derived from an EMBL/GenBank/DDBJ whole genome shotgun (WGS) entry which is preliminary data.</text>
</comment>
<dbReference type="Proteomes" id="UP000053232">
    <property type="component" value="Unassembled WGS sequence"/>
</dbReference>
<evidence type="ECO:0000313" key="1">
    <source>
        <dbReference type="EMBL" id="KEJ82713.1"/>
    </source>
</evidence>